<comment type="cofactor">
    <cofactor evidence="1">
        <name>Ca(2+)</name>
        <dbReference type="ChEBI" id="CHEBI:29108"/>
    </cofactor>
</comment>
<evidence type="ECO:0000256" key="6">
    <source>
        <dbReference type="ARBA" id="ARBA00022837"/>
    </source>
</evidence>
<evidence type="ECO:0000256" key="4">
    <source>
        <dbReference type="ARBA" id="ARBA00022729"/>
    </source>
</evidence>
<evidence type="ECO:0000256" key="3">
    <source>
        <dbReference type="ARBA" id="ARBA00022723"/>
    </source>
</evidence>
<dbReference type="Proteomes" id="UP000753961">
    <property type="component" value="Unassembled WGS sequence"/>
</dbReference>
<dbReference type="PANTHER" id="PTHR42693:SF42">
    <property type="entry name" value="ARYLSULFATASE G"/>
    <property type="match status" value="1"/>
</dbReference>
<keyword evidence="4" id="KW-0732">Signal</keyword>
<dbReference type="SUPFAM" id="SSF53649">
    <property type="entry name" value="Alkaline phosphatase-like"/>
    <property type="match status" value="1"/>
</dbReference>
<organism evidence="8 9">
    <name type="scientific">Membranihabitans marinus</name>
    <dbReference type="NCBI Taxonomy" id="1227546"/>
    <lineage>
        <taxon>Bacteria</taxon>
        <taxon>Pseudomonadati</taxon>
        <taxon>Bacteroidota</taxon>
        <taxon>Saprospiria</taxon>
        <taxon>Saprospirales</taxon>
        <taxon>Saprospiraceae</taxon>
        <taxon>Membranihabitans</taxon>
    </lineage>
</organism>
<dbReference type="PANTHER" id="PTHR42693">
    <property type="entry name" value="ARYLSULFATASE FAMILY MEMBER"/>
    <property type="match status" value="1"/>
</dbReference>
<evidence type="ECO:0000256" key="2">
    <source>
        <dbReference type="ARBA" id="ARBA00008779"/>
    </source>
</evidence>
<dbReference type="GO" id="GO:0004065">
    <property type="term" value="F:arylsulfatase activity"/>
    <property type="evidence" value="ECO:0007669"/>
    <property type="project" value="TreeGrafter"/>
</dbReference>
<dbReference type="CDD" id="cd16144">
    <property type="entry name" value="ARS_like"/>
    <property type="match status" value="1"/>
</dbReference>
<evidence type="ECO:0000313" key="8">
    <source>
        <dbReference type="EMBL" id="MBY5958401.1"/>
    </source>
</evidence>
<dbReference type="Pfam" id="PF00884">
    <property type="entry name" value="Sulfatase"/>
    <property type="match status" value="1"/>
</dbReference>
<dbReference type="EMBL" id="JAHVHU010000008">
    <property type="protein sequence ID" value="MBY5958401.1"/>
    <property type="molecule type" value="Genomic_DNA"/>
</dbReference>
<dbReference type="InterPro" id="IPR050738">
    <property type="entry name" value="Sulfatase"/>
</dbReference>
<gene>
    <name evidence="8" type="ORF">KUV50_09680</name>
</gene>
<accession>A0A953HUE9</accession>
<comment type="similarity">
    <text evidence="2">Belongs to the sulfatase family.</text>
</comment>
<dbReference type="GO" id="GO:0046872">
    <property type="term" value="F:metal ion binding"/>
    <property type="evidence" value="ECO:0007669"/>
    <property type="project" value="UniProtKB-KW"/>
</dbReference>
<dbReference type="Gene3D" id="3.30.1120.10">
    <property type="match status" value="1"/>
</dbReference>
<dbReference type="Gene3D" id="3.40.720.10">
    <property type="entry name" value="Alkaline Phosphatase, subunit A"/>
    <property type="match status" value="1"/>
</dbReference>
<keyword evidence="6" id="KW-0106">Calcium</keyword>
<dbReference type="InterPro" id="IPR000917">
    <property type="entry name" value="Sulfatase_N"/>
</dbReference>
<keyword evidence="9" id="KW-1185">Reference proteome</keyword>
<protein>
    <submittedName>
        <fullName evidence="8">Sulfatase</fullName>
    </submittedName>
</protein>
<evidence type="ECO:0000313" key="9">
    <source>
        <dbReference type="Proteomes" id="UP000753961"/>
    </source>
</evidence>
<dbReference type="AlphaFoldDB" id="A0A953HUE9"/>
<feature type="domain" description="Sulfatase N-terminal" evidence="7">
    <location>
        <begin position="21"/>
        <end position="362"/>
    </location>
</feature>
<evidence type="ECO:0000256" key="1">
    <source>
        <dbReference type="ARBA" id="ARBA00001913"/>
    </source>
</evidence>
<sequence length="515" mass="58231">MLLIVFACTDHGKNTSSDKYNVVFILVDDLGYNDLGFMGSSFYETPHIDNLAERGTIFTQAYAGSRVCSPSRATIMTGQFSARTGITDWIGAPAGADWRRLGRHDKLLPANYIRQLEHKKVVLPEALKANNYHTFFAGKWHLGGEGSAPEDHGFDINIGGYQSGSPRGGYFSPYKNPKLEDGPDGKNLSMRLADETARFIRENRDTTFFAFLSFYAVHGPIQTTRSKWAKYRKKALDAGIDESGYRMERVLPYRLHQDNPVYGGLVESMDDAVGKVIHTLEETGLMDNTIIIFTSDNGGVVSGDNYSTNLAPLRGGKGYQWEGGIRVPLIIYHPGIASTKKPSKIHTPVSGADLYPTILDLTKTSRPDDLTMDGRSLTALWQGKEMQDRPLIWHYPHYGNQGGEPASIIREGEWKLIWYYEDARPELYHLSENISENKNVAEVYPDRAKSMKTKLMSYLQEVGAQFPESDPTYDESKRKKWESIVRTKRLKNLENLRKNRLSEDYQPNEDWWGSQ</sequence>
<dbReference type="InterPro" id="IPR017850">
    <property type="entry name" value="Alkaline_phosphatase_core_sf"/>
</dbReference>
<keyword evidence="5" id="KW-0378">Hydrolase</keyword>
<reference evidence="8" key="1">
    <citation type="submission" date="2021-06" db="EMBL/GenBank/DDBJ databases">
        <title>44 bacteria genomes isolated from Dapeng, Shenzhen.</title>
        <authorList>
            <person name="Zheng W."/>
            <person name="Yu S."/>
            <person name="Huang Y."/>
        </authorList>
    </citation>
    <scope>NUCLEOTIDE SEQUENCE</scope>
    <source>
        <strain evidence="8">DP5N28-2</strain>
    </source>
</reference>
<proteinExistence type="inferred from homology"/>
<evidence type="ECO:0000259" key="7">
    <source>
        <dbReference type="Pfam" id="PF00884"/>
    </source>
</evidence>
<keyword evidence="3" id="KW-0479">Metal-binding</keyword>
<name>A0A953HUE9_9BACT</name>
<evidence type="ECO:0000256" key="5">
    <source>
        <dbReference type="ARBA" id="ARBA00022801"/>
    </source>
</evidence>
<comment type="caution">
    <text evidence="8">The sequence shown here is derived from an EMBL/GenBank/DDBJ whole genome shotgun (WGS) entry which is preliminary data.</text>
</comment>